<dbReference type="Gene3D" id="3.40.50.1820">
    <property type="entry name" value="alpha/beta hydrolase"/>
    <property type="match status" value="1"/>
</dbReference>
<dbReference type="InterPro" id="IPR029058">
    <property type="entry name" value="AB_hydrolase_fold"/>
</dbReference>
<protein>
    <submittedName>
        <fullName evidence="4">Putative conserved secreted protein</fullName>
    </submittedName>
</protein>
<keyword evidence="1" id="KW-0325">Glycoprotein</keyword>
<dbReference type="InterPro" id="IPR002018">
    <property type="entry name" value="CarbesteraseB"/>
</dbReference>
<organism evidence="5 6">
    <name type="scientific">Lutzomyia longipalpis</name>
    <name type="common">Sand fly</name>
    <dbReference type="NCBI Taxonomy" id="7200"/>
    <lineage>
        <taxon>Eukaryota</taxon>
        <taxon>Metazoa</taxon>
        <taxon>Ecdysozoa</taxon>
        <taxon>Arthropoda</taxon>
        <taxon>Hexapoda</taxon>
        <taxon>Insecta</taxon>
        <taxon>Pterygota</taxon>
        <taxon>Neoptera</taxon>
        <taxon>Endopterygota</taxon>
        <taxon>Diptera</taxon>
        <taxon>Nematocera</taxon>
        <taxon>Psychodoidea</taxon>
        <taxon>Psychodidae</taxon>
        <taxon>Lutzomyia</taxon>
        <taxon>Lutzomyia</taxon>
    </lineage>
</organism>
<proteinExistence type="predicted"/>
<evidence type="ECO:0000256" key="1">
    <source>
        <dbReference type="ARBA" id="ARBA00023180"/>
    </source>
</evidence>
<reference evidence="6" key="1">
    <citation type="submission" date="2012-05" db="EMBL/GenBank/DDBJ databases">
        <title>Whole Genome Assembly of Lutzomyia longipalpis.</title>
        <authorList>
            <person name="Richards S."/>
            <person name="Qu C."/>
            <person name="Dillon R."/>
            <person name="Worley K."/>
            <person name="Scherer S."/>
            <person name="Batterton M."/>
            <person name="Taylor A."/>
            <person name="Hawes A."/>
            <person name="Hernandez B."/>
            <person name="Kovar C."/>
            <person name="Mandapat C."/>
            <person name="Pham C."/>
            <person name="Qu C."/>
            <person name="Jing C."/>
            <person name="Bess C."/>
            <person name="Bandaranaike D."/>
            <person name="Ngo D."/>
            <person name="Ongeri F."/>
            <person name="Arias F."/>
            <person name="Lara F."/>
            <person name="Weissenberger G."/>
            <person name="Kamau G."/>
            <person name="Han H."/>
            <person name="Shen H."/>
            <person name="Dinh H."/>
            <person name="Khalil I."/>
            <person name="Jones J."/>
            <person name="Shafer J."/>
            <person name="Jayaseelan J."/>
            <person name="Quiroz J."/>
            <person name="Blankenburg K."/>
            <person name="Nguyen L."/>
            <person name="Jackson L."/>
            <person name="Francisco L."/>
            <person name="Tang L.-Y."/>
            <person name="Pu L.-L."/>
            <person name="Perales L."/>
            <person name="Lorensuhewa L."/>
            <person name="Munidasa M."/>
            <person name="Coyle M."/>
            <person name="Taylor M."/>
            <person name="Puazo M."/>
            <person name="Firestine M."/>
            <person name="Scheel M."/>
            <person name="Javaid M."/>
            <person name="Wang M."/>
            <person name="Li M."/>
            <person name="Tabassum N."/>
            <person name="Saada N."/>
            <person name="Osuji N."/>
            <person name="Aqrawi P."/>
            <person name="Fu Q."/>
            <person name="Thornton R."/>
            <person name="Raj R."/>
            <person name="Goodspeed R."/>
            <person name="Mata R."/>
            <person name="Najjar R."/>
            <person name="Gubbala S."/>
            <person name="Lee S."/>
            <person name="Denson S."/>
            <person name="Patil S."/>
            <person name="Macmil S."/>
            <person name="Qi S."/>
            <person name="Matskevitch T."/>
            <person name="Palculict T."/>
            <person name="Mathew T."/>
            <person name="Vee V."/>
            <person name="Velamala V."/>
            <person name="Korchina V."/>
            <person name="Cai W."/>
            <person name="Liu W."/>
            <person name="Dai W."/>
            <person name="Zou X."/>
            <person name="Zhu Y."/>
            <person name="Zhang Y."/>
            <person name="Wu Y.-Q."/>
            <person name="Xin Y."/>
            <person name="Nazarath L."/>
            <person name="Kovar C."/>
            <person name="Han Y."/>
            <person name="Muzny D."/>
            <person name="Gibbs R."/>
        </authorList>
    </citation>
    <scope>NUCLEOTIDE SEQUENCE [LARGE SCALE GENOMIC DNA]</scope>
    <source>
        <strain evidence="6">Jacobina</strain>
    </source>
</reference>
<dbReference type="Proteomes" id="UP000092461">
    <property type="component" value="Unassembled WGS sequence"/>
</dbReference>
<evidence type="ECO:0000313" key="5">
    <source>
        <dbReference type="EnsemblMetazoa" id="LLOJ007783-PA"/>
    </source>
</evidence>
<dbReference type="SUPFAM" id="SSF53474">
    <property type="entry name" value="alpha/beta-Hydrolases"/>
    <property type="match status" value="1"/>
</dbReference>
<dbReference type="EMBL" id="GITU01002005">
    <property type="protein sequence ID" value="MBC1170708.1"/>
    <property type="molecule type" value="Transcribed_RNA"/>
</dbReference>
<dbReference type="Pfam" id="PF00135">
    <property type="entry name" value="COesterase"/>
    <property type="match status" value="1"/>
</dbReference>
<dbReference type="EMBL" id="AJWK01025912">
    <property type="status" value="NOT_ANNOTATED_CDS"/>
    <property type="molecule type" value="Genomic_DNA"/>
</dbReference>
<feature type="domain" description="Carboxylesterase type B" evidence="3">
    <location>
        <begin position="52"/>
        <end position="563"/>
    </location>
</feature>
<feature type="chain" id="PRO_5044555556" evidence="2">
    <location>
        <begin position="17"/>
        <end position="639"/>
    </location>
</feature>
<name>A0A1B0CSD4_LUTLO</name>
<evidence type="ECO:0000313" key="6">
    <source>
        <dbReference type="Proteomes" id="UP000092461"/>
    </source>
</evidence>
<dbReference type="EnsemblMetazoa" id="LLOJ007783-RA">
    <property type="protein sequence ID" value="LLOJ007783-PA"/>
    <property type="gene ID" value="LLOJ007783"/>
</dbReference>
<dbReference type="PANTHER" id="PTHR11559">
    <property type="entry name" value="CARBOXYLESTERASE"/>
    <property type="match status" value="1"/>
</dbReference>
<dbReference type="VEuPathDB" id="VectorBase:LLONM1_008474"/>
<keyword evidence="6" id="KW-1185">Reference proteome</keyword>
<dbReference type="AlphaFoldDB" id="A0A1B0CSD4"/>
<feature type="signal peptide" evidence="2">
    <location>
        <begin position="1"/>
        <end position="16"/>
    </location>
</feature>
<dbReference type="InterPro" id="IPR050309">
    <property type="entry name" value="Type-B_Carboxylest/Lipase"/>
</dbReference>
<evidence type="ECO:0000259" key="3">
    <source>
        <dbReference type="Pfam" id="PF00135"/>
    </source>
</evidence>
<sequence length="639" mass="70397">MLQKVIFLFLLTVSIGAIEGSHRVKRIVGGMTAEAPPKDDPVVFVHRPTTTIRIEGLQQDDTGFYSFLGIPYADPPTGKNRFVRARIRRLVGDIMATKYPSPCPQLNAENSEEVVGSEDCLKLNIHTPQMPDPDVKLPVIVFLHGGGFRYGSPSQYDPKHLVGQKVIFVGVQYRLGSLGILGLGSKEFPSNGALSDCVAALRWTNRYIQYFGGDPERVTILGHGSGASLAIMMSLVKHTSSLIRGIVAMSGSALAPHAVDKKPPQSLEEVKRVNRCFKENPLMIFRCLQNVPANEIVLKDTDIQMLPKNSDVIADLSGFLGFSPSIEDKDDNRGLPGILTDPPRSFLLSGKFHSKIRLLIGQTQDETSRCSSVSKIPKNTLKKLEESAGDFLSLFNLTNPLGFFNQLGTTLLNVGGVTKKFLDDIFEATTDIFFSIPVVFTAKFWSDAASSVIYSFNFLTKSKLPGGEIFLPHLSLTQGPKQEGKVAHGDELIFLFEPRDIFGNPLGNVSMSFSAADEKVRKDFTAMIAKFTEMEEEDNSTSGLFSIFSSAQLPYMEVSDKITPRNNFRICSLIKFGGIFSFADDFQCEVIKGVDTVKETMMNVGDTIAKATYLDKVVHTVHSPIKSVKNAFGRLFRRP</sequence>
<accession>A0A1B0CSD4</accession>
<evidence type="ECO:0000313" key="4">
    <source>
        <dbReference type="EMBL" id="MBC1170708.1"/>
    </source>
</evidence>
<reference evidence="5" key="3">
    <citation type="submission" date="2020-05" db="UniProtKB">
        <authorList>
            <consortium name="EnsemblMetazoa"/>
        </authorList>
    </citation>
    <scope>IDENTIFICATION</scope>
    <source>
        <strain evidence="5">Jacobina</strain>
    </source>
</reference>
<keyword evidence="2" id="KW-0732">Signal</keyword>
<dbReference type="VEuPathDB" id="VectorBase:LLOJ007783"/>
<reference evidence="4" key="2">
    <citation type="journal article" date="2020" name="BMC">
        <title>Leishmania infection induces a limited differential gene expression in the sand fly midgut.</title>
        <authorList>
            <person name="Coutinho-Abreu I.V."/>
            <person name="Serafim T.D."/>
            <person name="Meneses C."/>
            <person name="Kamhawi S."/>
            <person name="Oliveira F."/>
            <person name="Valenzuela J.G."/>
        </authorList>
    </citation>
    <scope>NUCLEOTIDE SEQUENCE</scope>
    <source>
        <strain evidence="4">Jacobina</strain>
        <tissue evidence="4">Midgut</tissue>
    </source>
</reference>
<evidence type="ECO:0000256" key="2">
    <source>
        <dbReference type="SAM" id="SignalP"/>
    </source>
</evidence>